<dbReference type="GO" id="GO:0005829">
    <property type="term" value="C:cytosol"/>
    <property type="evidence" value="ECO:0007669"/>
    <property type="project" value="TreeGrafter"/>
</dbReference>
<dbReference type="AlphaFoldDB" id="A0A857C3N8"/>
<feature type="domain" description="Response regulatory" evidence="7">
    <location>
        <begin position="6"/>
        <end position="123"/>
    </location>
</feature>
<keyword evidence="5" id="KW-0804">Transcription</keyword>
<dbReference type="InterPro" id="IPR011006">
    <property type="entry name" value="CheY-like_superfamily"/>
</dbReference>
<keyword evidence="1 6" id="KW-0597">Phosphoprotein</keyword>
<dbReference type="EMBL" id="CP046908">
    <property type="protein sequence ID" value="QGZ33489.1"/>
    <property type="molecule type" value="Genomic_DNA"/>
</dbReference>
<evidence type="ECO:0000256" key="1">
    <source>
        <dbReference type="ARBA" id="ARBA00022553"/>
    </source>
</evidence>
<dbReference type="Gene3D" id="3.40.50.2300">
    <property type="match status" value="1"/>
</dbReference>
<keyword evidence="3" id="KW-0805">Transcription regulation</keyword>
<feature type="modified residue" description="4-aspartylphosphate" evidence="6">
    <location>
        <position position="55"/>
    </location>
</feature>
<name>A0A857C3N8_9HYPH</name>
<dbReference type="GO" id="GO:0000156">
    <property type="term" value="F:phosphorelay response regulator activity"/>
    <property type="evidence" value="ECO:0007669"/>
    <property type="project" value="TreeGrafter"/>
</dbReference>
<keyword evidence="4" id="KW-0238">DNA-binding</keyword>
<dbReference type="RefSeq" id="WP_158192504.1">
    <property type="nucleotide sequence ID" value="NZ_CP046908.1"/>
</dbReference>
<sequence length="273" mass="30933">MTHKATILCIEDEKLLLEDLKEELQDAGYQVLTACNGQEGFDCLGQHVPDLIICDMMMPVMSGPELLARIRSELPRLTRVPFIFLTALATRDDIIQGKKLGADDYLTKPLDFDMLLATVEARLNEVRRIDGAHRAQLLQIEKAIRQSRQARGPLRISLVSGLPKVVEPIRAALEELGCEITLVPEEKLKHKSYTFDRQDIVLLVYSKFVHYFLQYMTREGIRPPQGKMMLLAPPNMSDAARAGLLETGIDGFLDYPYRPVEVFKLLMDRLQPA</sequence>
<keyword evidence="2" id="KW-0902">Two-component regulatory system</keyword>
<evidence type="ECO:0000313" key="8">
    <source>
        <dbReference type="EMBL" id="QGZ33489.1"/>
    </source>
</evidence>
<dbReference type="SMART" id="SM00448">
    <property type="entry name" value="REC"/>
    <property type="match status" value="1"/>
</dbReference>
<evidence type="ECO:0000256" key="6">
    <source>
        <dbReference type="PROSITE-ProRule" id="PRU00169"/>
    </source>
</evidence>
<evidence type="ECO:0000256" key="5">
    <source>
        <dbReference type="ARBA" id="ARBA00023163"/>
    </source>
</evidence>
<dbReference type="GO" id="GO:0032993">
    <property type="term" value="C:protein-DNA complex"/>
    <property type="evidence" value="ECO:0007669"/>
    <property type="project" value="TreeGrafter"/>
</dbReference>
<dbReference type="KEGG" id="siw:GH266_02600"/>
<proteinExistence type="predicted"/>
<dbReference type="CDD" id="cd17574">
    <property type="entry name" value="REC_OmpR"/>
    <property type="match status" value="1"/>
</dbReference>
<reference evidence="8 9" key="1">
    <citation type="submission" date="2019-12" db="EMBL/GenBank/DDBJ databases">
        <title>The genome of Stappia indica PHM037.</title>
        <authorList>
            <person name="Kacar D."/>
            <person name="Galan B."/>
            <person name="Canedo L."/>
            <person name="Rodriguez P."/>
            <person name="de la Calle F."/>
            <person name="Garcia J.L."/>
        </authorList>
    </citation>
    <scope>NUCLEOTIDE SEQUENCE [LARGE SCALE GENOMIC DNA]</scope>
    <source>
        <strain evidence="8 9">PHM037</strain>
    </source>
</reference>
<dbReference type="Pfam" id="PF00072">
    <property type="entry name" value="Response_reg"/>
    <property type="match status" value="1"/>
</dbReference>
<dbReference type="GO" id="GO:0006355">
    <property type="term" value="P:regulation of DNA-templated transcription"/>
    <property type="evidence" value="ECO:0007669"/>
    <property type="project" value="TreeGrafter"/>
</dbReference>
<organism evidence="8 9">
    <name type="scientific">Stappia indica</name>
    <dbReference type="NCBI Taxonomy" id="538381"/>
    <lineage>
        <taxon>Bacteria</taxon>
        <taxon>Pseudomonadati</taxon>
        <taxon>Pseudomonadota</taxon>
        <taxon>Alphaproteobacteria</taxon>
        <taxon>Hyphomicrobiales</taxon>
        <taxon>Stappiaceae</taxon>
        <taxon>Stappia</taxon>
    </lineage>
</organism>
<evidence type="ECO:0000256" key="3">
    <source>
        <dbReference type="ARBA" id="ARBA00023015"/>
    </source>
</evidence>
<dbReference type="OrthoDB" id="5292887at2"/>
<evidence type="ECO:0000256" key="4">
    <source>
        <dbReference type="ARBA" id="ARBA00023125"/>
    </source>
</evidence>
<dbReference type="PROSITE" id="PS50110">
    <property type="entry name" value="RESPONSE_REGULATORY"/>
    <property type="match status" value="1"/>
</dbReference>
<dbReference type="InterPro" id="IPR001789">
    <property type="entry name" value="Sig_transdc_resp-reg_receiver"/>
</dbReference>
<accession>A0A857C3N8</accession>
<dbReference type="InterPro" id="IPR039420">
    <property type="entry name" value="WalR-like"/>
</dbReference>
<protein>
    <submittedName>
        <fullName evidence="8">Response regulator</fullName>
    </submittedName>
</protein>
<gene>
    <name evidence="8" type="ORF">GH266_02600</name>
</gene>
<dbReference type="Proteomes" id="UP000435648">
    <property type="component" value="Chromosome"/>
</dbReference>
<evidence type="ECO:0000313" key="9">
    <source>
        <dbReference type="Proteomes" id="UP000435648"/>
    </source>
</evidence>
<dbReference type="GO" id="GO:0000976">
    <property type="term" value="F:transcription cis-regulatory region binding"/>
    <property type="evidence" value="ECO:0007669"/>
    <property type="project" value="TreeGrafter"/>
</dbReference>
<dbReference type="SUPFAM" id="SSF52172">
    <property type="entry name" value="CheY-like"/>
    <property type="match status" value="1"/>
</dbReference>
<evidence type="ECO:0000259" key="7">
    <source>
        <dbReference type="PROSITE" id="PS50110"/>
    </source>
</evidence>
<evidence type="ECO:0000256" key="2">
    <source>
        <dbReference type="ARBA" id="ARBA00023012"/>
    </source>
</evidence>
<dbReference type="PANTHER" id="PTHR48111:SF1">
    <property type="entry name" value="TWO-COMPONENT RESPONSE REGULATOR ORR33"/>
    <property type="match status" value="1"/>
</dbReference>
<dbReference type="PANTHER" id="PTHR48111">
    <property type="entry name" value="REGULATOR OF RPOS"/>
    <property type="match status" value="1"/>
</dbReference>